<dbReference type="RefSeq" id="WP_311421423.1">
    <property type="nucleotide sequence ID" value="NZ_JAVREH010000002.1"/>
</dbReference>
<dbReference type="InterPro" id="IPR000644">
    <property type="entry name" value="CBS_dom"/>
</dbReference>
<evidence type="ECO:0000313" key="14">
    <source>
        <dbReference type="EMBL" id="MDT0260270.1"/>
    </source>
</evidence>
<evidence type="ECO:0000259" key="12">
    <source>
        <dbReference type="PROSITE" id="PS51371"/>
    </source>
</evidence>
<accession>A0ABU2J5L3</accession>
<feature type="domain" description="CBS" evidence="12">
    <location>
        <begin position="217"/>
        <end position="279"/>
    </location>
</feature>
<dbReference type="InterPro" id="IPR044751">
    <property type="entry name" value="Ion_transp-like_CBS"/>
</dbReference>
<keyword evidence="7 9" id="KW-0129">CBS domain</keyword>
<keyword evidence="8 10" id="KW-0472">Membrane</keyword>
<dbReference type="Pfam" id="PF01595">
    <property type="entry name" value="CNNM"/>
    <property type="match status" value="1"/>
</dbReference>
<dbReference type="PROSITE" id="PS51371">
    <property type="entry name" value="CBS"/>
    <property type="match status" value="2"/>
</dbReference>
<dbReference type="Pfam" id="PF00571">
    <property type="entry name" value="CBS"/>
    <property type="match status" value="2"/>
</dbReference>
<comment type="similarity">
    <text evidence="2">Belongs to the UPF0053 family.</text>
</comment>
<feature type="transmembrane region" description="Helical" evidence="11">
    <location>
        <begin position="6"/>
        <end position="29"/>
    </location>
</feature>
<evidence type="ECO:0000256" key="1">
    <source>
        <dbReference type="ARBA" id="ARBA00004651"/>
    </source>
</evidence>
<keyword evidence="6 10" id="KW-1133">Transmembrane helix</keyword>
<keyword evidence="4 10" id="KW-0812">Transmembrane</keyword>
<dbReference type="SUPFAM" id="SSF54631">
    <property type="entry name" value="CBS-domain pair"/>
    <property type="match status" value="1"/>
</dbReference>
<name>A0ABU2J5L3_9ACTN</name>
<dbReference type="InterPro" id="IPR005170">
    <property type="entry name" value="Transptr-assoc_dom"/>
</dbReference>
<evidence type="ECO:0000256" key="2">
    <source>
        <dbReference type="ARBA" id="ARBA00006337"/>
    </source>
</evidence>
<keyword evidence="15" id="KW-1185">Reference proteome</keyword>
<evidence type="ECO:0000256" key="8">
    <source>
        <dbReference type="ARBA" id="ARBA00023136"/>
    </source>
</evidence>
<evidence type="ECO:0000256" key="3">
    <source>
        <dbReference type="ARBA" id="ARBA00022475"/>
    </source>
</evidence>
<dbReference type="PANTHER" id="PTHR43099:SF5">
    <property type="entry name" value="HLYC_CORC FAMILY TRANSPORTER"/>
    <property type="match status" value="1"/>
</dbReference>
<comment type="caution">
    <text evidence="14">The sequence shown here is derived from an EMBL/GenBank/DDBJ whole genome shotgun (WGS) entry which is preliminary data.</text>
</comment>
<sequence>MNGTALNVLIVLALILVEGLFVAAEIALVSLREGQAKTMAESGRRGQAVARLLDDPNRFLASVQIGVTSTALLSSAFGAVTLSEAAKNSLIQHGVGETLSGVVGIVGVTLLISFVTLVVGELAPKRLALQRPEGAAMLFGPTLDRMATVFRPLIWLLSACTDLVVRVLGGDPNAGRESISEEELRGLVAAHESLTSDERRLIDEVFAAGERSVSEVMISRTDVTFLDATMTVSRAIKLAGDAPHSRYPVIGRSSDDVLGFVHIRDLFLGAPGTEPSLDRSLVIGDLVREIKVLPGSKKVLSALSEMRREGHHVALVVDEYGGTDGIVSLEDLIEEVIGDIRDEYDEDEEANRRLTGGVVEIDGRCNLGEFAEFTGFSLPDGPYETAGGFLMARLGKLPQVGDRVEIEGHVVQVLEIEGRRAARLRVEPLPGSRPEAEPVSEPVLR</sequence>
<evidence type="ECO:0000256" key="9">
    <source>
        <dbReference type="PROSITE-ProRule" id="PRU00703"/>
    </source>
</evidence>
<comment type="subcellular location">
    <subcellularLocation>
        <location evidence="1">Cell membrane</location>
        <topology evidence="1">Multi-pass membrane protein</topology>
    </subcellularLocation>
</comment>
<dbReference type="Gene3D" id="3.30.465.10">
    <property type="match status" value="1"/>
</dbReference>
<evidence type="ECO:0000256" key="5">
    <source>
        <dbReference type="ARBA" id="ARBA00022737"/>
    </source>
</evidence>
<proteinExistence type="inferred from homology"/>
<dbReference type="PANTHER" id="PTHR43099">
    <property type="entry name" value="UPF0053 PROTEIN YRKA"/>
    <property type="match status" value="1"/>
</dbReference>
<evidence type="ECO:0000313" key="15">
    <source>
        <dbReference type="Proteomes" id="UP001183176"/>
    </source>
</evidence>
<feature type="domain" description="CNNM transmembrane" evidence="13">
    <location>
        <begin position="1"/>
        <end position="204"/>
    </location>
</feature>
<dbReference type="Pfam" id="PF03471">
    <property type="entry name" value="CorC_HlyC"/>
    <property type="match status" value="1"/>
</dbReference>
<dbReference type="PROSITE" id="PS51846">
    <property type="entry name" value="CNNM"/>
    <property type="match status" value="1"/>
</dbReference>
<evidence type="ECO:0000256" key="4">
    <source>
        <dbReference type="ARBA" id="ARBA00022692"/>
    </source>
</evidence>
<dbReference type="SUPFAM" id="SSF56176">
    <property type="entry name" value="FAD-binding/transporter-associated domain-like"/>
    <property type="match status" value="1"/>
</dbReference>
<keyword evidence="5" id="KW-0677">Repeat</keyword>
<reference evidence="15" key="1">
    <citation type="submission" date="2023-07" db="EMBL/GenBank/DDBJ databases">
        <title>30 novel species of actinomycetes from the DSMZ collection.</title>
        <authorList>
            <person name="Nouioui I."/>
        </authorList>
    </citation>
    <scope>NUCLEOTIDE SEQUENCE [LARGE SCALE GENOMIC DNA]</scope>
    <source>
        <strain evidence="15">DSM 44399</strain>
    </source>
</reference>
<dbReference type="SMART" id="SM01091">
    <property type="entry name" value="CorC_HlyC"/>
    <property type="match status" value="1"/>
</dbReference>
<evidence type="ECO:0000256" key="7">
    <source>
        <dbReference type="ARBA" id="ARBA00023122"/>
    </source>
</evidence>
<dbReference type="InterPro" id="IPR051676">
    <property type="entry name" value="UPF0053_domain"/>
</dbReference>
<evidence type="ECO:0000256" key="11">
    <source>
        <dbReference type="SAM" id="Phobius"/>
    </source>
</evidence>
<feature type="domain" description="CBS" evidence="12">
    <location>
        <begin position="286"/>
        <end position="343"/>
    </location>
</feature>
<organism evidence="14 15">
    <name type="scientific">Jatrophihabitans lederbergiae</name>
    <dbReference type="NCBI Taxonomy" id="3075547"/>
    <lineage>
        <taxon>Bacteria</taxon>
        <taxon>Bacillati</taxon>
        <taxon>Actinomycetota</taxon>
        <taxon>Actinomycetes</taxon>
        <taxon>Jatrophihabitantales</taxon>
        <taxon>Jatrophihabitantaceae</taxon>
        <taxon>Jatrophihabitans</taxon>
    </lineage>
</organism>
<feature type="transmembrane region" description="Helical" evidence="11">
    <location>
        <begin position="102"/>
        <end position="123"/>
    </location>
</feature>
<gene>
    <name evidence="14" type="ORF">RM423_02565</name>
</gene>
<dbReference type="InterPro" id="IPR016169">
    <property type="entry name" value="FAD-bd_PCMH_sub2"/>
</dbReference>
<dbReference type="CDD" id="cd04590">
    <property type="entry name" value="CBS_pair_CorC_HlyC_assoc"/>
    <property type="match status" value="1"/>
</dbReference>
<dbReference type="InterPro" id="IPR002550">
    <property type="entry name" value="CNNM"/>
</dbReference>
<feature type="transmembrane region" description="Helical" evidence="11">
    <location>
        <begin position="59"/>
        <end position="82"/>
    </location>
</feature>
<evidence type="ECO:0000256" key="6">
    <source>
        <dbReference type="ARBA" id="ARBA00022989"/>
    </source>
</evidence>
<protein>
    <submittedName>
        <fullName evidence="14">Hemolysin family protein</fullName>
    </submittedName>
</protein>
<dbReference type="SMART" id="SM00116">
    <property type="entry name" value="CBS"/>
    <property type="match status" value="2"/>
</dbReference>
<dbReference type="Proteomes" id="UP001183176">
    <property type="component" value="Unassembled WGS sequence"/>
</dbReference>
<dbReference type="InterPro" id="IPR046342">
    <property type="entry name" value="CBS_dom_sf"/>
</dbReference>
<dbReference type="InterPro" id="IPR036318">
    <property type="entry name" value="FAD-bd_PCMH-like_sf"/>
</dbReference>
<evidence type="ECO:0000259" key="13">
    <source>
        <dbReference type="PROSITE" id="PS51846"/>
    </source>
</evidence>
<evidence type="ECO:0000256" key="10">
    <source>
        <dbReference type="PROSITE-ProRule" id="PRU01193"/>
    </source>
</evidence>
<keyword evidence="3" id="KW-1003">Cell membrane</keyword>
<dbReference type="EMBL" id="JAVREH010000002">
    <property type="protein sequence ID" value="MDT0260270.1"/>
    <property type="molecule type" value="Genomic_DNA"/>
</dbReference>
<dbReference type="Gene3D" id="3.10.580.10">
    <property type="entry name" value="CBS-domain"/>
    <property type="match status" value="1"/>
</dbReference>